<dbReference type="AlphaFoldDB" id="A0A4Z2FPT5"/>
<gene>
    <name evidence="3" type="primary">Srsf10_0</name>
    <name evidence="3" type="ORF">EYF80_046563</name>
</gene>
<dbReference type="SUPFAM" id="SSF54928">
    <property type="entry name" value="RNA-binding domain, RBD"/>
    <property type="match status" value="1"/>
</dbReference>
<protein>
    <submittedName>
        <fullName evidence="3">Serine/arginine-rich splicing factor 10</fullName>
    </submittedName>
</protein>
<dbReference type="OrthoDB" id="439808at2759"/>
<keyword evidence="4" id="KW-1185">Reference proteome</keyword>
<dbReference type="InterPro" id="IPR035979">
    <property type="entry name" value="RBD_domain_sf"/>
</dbReference>
<dbReference type="PANTHER" id="PTHR48034">
    <property type="entry name" value="TRANSFORMER-2 SEX-DETERMINING PROTEIN-RELATED"/>
    <property type="match status" value="1"/>
</dbReference>
<dbReference type="Gene3D" id="3.30.70.330">
    <property type="match status" value="1"/>
</dbReference>
<keyword evidence="1" id="KW-0694">RNA-binding</keyword>
<evidence type="ECO:0000256" key="2">
    <source>
        <dbReference type="SAM" id="MobiDB-lite"/>
    </source>
</evidence>
<feature type="region of interest" description="Disordered" evidence="2">
    <location>
        <begin position="50"/>
        <end position="134"/>
    </location>
</feature>
<proteinExistence type="predicted"/>
<dbReference type="InterPro" id="IPR012677">
    <property type="entry name" value="Nucleotide-bd_a/b_plait_sf"/>
</dbReference>
<dbReference type="InterPro" id="IPR050441">
    <property type="entry name" value="RBM"/>
</dbReference>
<evidence type="ECO:0000313" key="4">
    <source>
        <dbReference type="Proteomes" id="UP000314294"/>
    </source>
</evidence>
<dbReference type="Proteomes" id="UP000314294">
    <property type="component" value="Unassembled WGS sequence"/>
</dbReference>
<feature type="compositionally biased region" description="Basic residues" evidence="2">
    <location>
        <begin position="84"/>
        <end position="109"/>
    </location>
</feature>
<comment type="caution">
    <text evidence="3">The sequence shown here is derived from an EMBL/GenBank/DDBJ whole genome shotgun (WGS) entry which is preliminary data.</text>
</comment>
<organism evidence="3 4">
    <name type="scientific">Liparis tanakae</name>
    <name type="common">Tanaka's snailfish</name>
    <dbReference type="NCBI Taxonomy" id="230148"/>
    <lineage>
        <taxon>Eukaryota</taxon>
        <taxon>Metazoa</taxon>
        <taxon>Chordata</taxon>
        <taxon>Craniata</taxon>
        <taxon>Vertebrata</taxon>
        <taxon>Euteleostomi</taxon>
        <taxon>Actinopterygii</taxon>
        <taxon>Neopterygii</taxon>
        <taxon>Teleostei</taxon>
        <taxon>Neoteleostei</taxon>
        <taxon>Acanthomorphata</taxon>
        <taxon>Eupercaria</taxon>
        <taxon>Perciformes</taxon>
        <taxon>Cottioidei</taxon>
        <taxon>Cottales</taxon>
        <taxon>Liparidae</taxon>
        <taxon>Liparis</taxon>
    </lineage>
</organism>
<evidence type="ECO:0000256" key="1">
    <source>
        <dbReference type="ARBA" id="ARBA00022884"/>
    </source>
</evidence>
<reference evidence="3 4" key="1">
    <citation type="submission" date="2019-03" db="EMBL/GenBank/DDBJ databases">
        <title>First draft genome of Liparis tanakae, snailfish: a comprehensive survey of snailfish specific genes.</title>
        <authorList>
            <person name="Kim W."/>
            <person name="Song I."/>
            <person name="Jeong J.-H."/>
            <person name="Kim D."/>
            <person name="Kim S."/>
            <person name="Ryu S."/>
            <person name="Song J.Y."/>
            <person name="Lee S.K."/>
        </authorList>
    </citation>
    <scope>NUCLEOTIDE SEQUENCE [LARGE SCALE GENOMIC DNA]</scope>
    <source>
        <tissue evidence="3">Muscle</tissue>
    </source>
</reference>
<sequence>MAKYMRPPNTSLFVRNISDESSTFEDVRDAEDALHSLDRKWVCGRQIEIQFAQGDRKTPNQMKTKERSSPGRSSRHDDHDRDGRRRRSRSRSYDRHRSRSPSHDRHRRRSESPRESRGRVYGGGRSRSREDESRKTTLISSNKWITFSKRKRCVTSLCKPRPLKMKRLFGEFKERERRKQEYVGSRCAVICAGTGPAGSIDLLLMDR</sequence>
<evidence type="ECO:0000313" key="3">
    <source>
        <dbReference type="EMBL" id="TNN43237.1"/>
    </source>
</evidence>
<dbReference type="GO" id="GO:0003723">
    <property type="term" value="F:RNA binding"/>
    <property type="evidence" value="ECO:0007669"/>
    <property type="project" value="UniProtKB-KW"/>
</dbReference>
<dbReference type="EMBL" id="SRLO01000980">
    <property type="protein sequence ID" value="TNN43237.1"/>
    <property type="molecule type" value="Genomic_DNA"/>
</dbReference>
<feature type="compositionally biased region" description="Basic and acidic residues" evidence="2">
    <location>
        <begin position="54"/>
        <end position="83"/>
    </location>
</feature>
<accession>A0A4Z2FPT5</accession>
<name>A0A4Z2FPT5_9TELE</name>